<evidence type="ECO:0000313" key="1">
    <source>
        <dbReference type="EMBL" id="GEN09092.1"/>
    </source>
</evidence>
<protein>
    <submittedName>
        <fullName evidence="1">Uncharacterized protein</fullName>
    </submittedName>
</protein>
<dbReference type="AlphaFoldDB" id="A0A511T6F3"/>
<reference evidence="1 2" key="1">
    <citation type="submission" date="2019-07" db="EMBL/GenBank/DDBJ databases">
        <title>Whole genome shotgun sequence of Myxococcus fulvus NBRC 100333.</title>
        <authorList>
            <person name="Hosoyama A."/>
            <person name="Uohara A."/>
            <person name="Ohji S."/>
            <person name="Ichikawa N."/>
        </authorList>
    </citation>
    <scope>NUCLEOTIDE SEQUENCE [LARGE SCALE GENOMIC DNA]</scope>
    <source>
        <strain evidence="1 2">NBRC 100333</strain>
    </source>
</reference>
<comment type="caution">
    <text evidence="1">The sequence shown here is derived from an EMBL/GenBank/DDBJ whole genome shotgun (WGS) entry which is preliminary data.</text>
</comment>
<proteinExistence type="predicted"/>
<dbReference type="Proteomes" id="UP000321514">
    <property type="component" value="Unassembled WGS sequence"/>
</dbReference>
<accession>A0A511T6F3</accession>
<sequence length="79" mass="7889">MVSTALDLAGAAAPVIGVDVAVVALFARGCLCEAVAAVTNDALVLSGGAFRARRAHEAIPAVRTLGFDAGGHSRDNEGK</sequence>
<gene>
    <name evidence="1" type="ORF">MFU01_41290</name>
</gene>
<organism evidence="1 2">
    <name type="scientific">Myxococcus fulvus</name>
    <dbReference type="NCBI Taxonomy" id="33"/>
    <lineage>
        <taxon>Bacteria</taxon>
        <taxon>Pseudomonadati</taxon>
        <taxon>Myxococcota</taxon>
        <taxon>Myxococcia</taxon>
        <taxon>Myxococcales</taxon>
        <taxon>Cystobacterineae</taxon>
        <taxon>Myxococcaceae</taxon>
        <taxon>Myxococcus</taxon>
    </lineage>
</organism>
<name>A0A511T6F3_MYXFU</name>
<dbReference type="EMBL" id="BJXR01000031">
    <property type="protein sequence ID" value="GEN09092.1"/>
    <property type="molecule type" value="Genomic_DNA"/>
</dbReference>
<evidence type="ECO:0000313" key="2">
    <source>
        <dbReference type="Proteomes" id="UP000321514"/>
    </source>
</evidence>